<keyword evidence="2" id="KW-1133">Transmembrane helix</keyword>
<dbReference type="InParanoid" id="G0MKC3"/>
<dbReference type="Proteomes" id="UP000008068">
    <property type="component" value="Unassembled WGS sequence"/>
</dbReference>
<dbReference type="FunCoup" id="G0MKC3">
    <property type="interactions" value="41"/>
</dbReference>
<dbReference type="eggNOG" id="KOG4319">
    <property type="taxonomic scope" value="Eukaryota"/>
</dbReference>
<organism evidence="4">
    <name type="scientific">Caenorhabditis brenneri</name>
    <name type="common">Nematode worm</name>
    <dbReference type="NCBI Taxonomy" id="135651"/>
    <lineage>
        <taxon>Eukaryota</taxon>
        <taxon>Metazoa</taxon>
        <taxon>Ecdysozoa</taxon>
        <taxon>Nematoda</taxon>
        <taxon>Chromadorea</taxon>
        <taxon>Rhabditida</taxon>
        <taxon>Rhabditina</taxon>
        <taxon>Rhabditomorpha</taxon>
        <taxon>Rhabditoidea</taxon>
        <taxon>Rhabditidae</taxon>
        <taxon>Peloderinae</taxon>
        <taxon>Caenorhabditis</taxon>
    </lineage>
</organism>
<dbReference type="STRING" id="135651.G0MKC3"/>
<evidence type="ECO:0000313" key="3">
    <source>
        <dbReference type="EMBL" id="EGT33576.1"/>
    </source>
</evidence>
<evidence type="ECO:0000256" key="1">
    <source>
        <dbReference type="SAM" id="MobiDB-lite"/>
    </source>
</evidence>
<dbReference type="HOGENOM" id="CLU_176489_0_0_1"/>
<feature type="compositionally biased region" description="Basic and acidic residues" evidence="1">
    <location>
        <begin position="27"/>
        <end position="36"/>
    </location>
</feature>
<gene>
    <name evidence="3" type="ORF">CAEBREN_24111</name>
</gene>
<dbReference type="OrthoDB" id="5839479at2759"/>
<dbReference type="EMBL" id="GL379798">
    <property type="protein sequence ID" value="EGT33576.1"/>
    <property type="molecule type" value="Genomic_DNA"/>
</dbReference>
<keyword evidence="2" id="KW-0812">Transmembrane</keyword>
<feature type="region of interest" description="Disordered" evidence="1">
    <location>
        <begin position="1"/>
        <end position="52"/>
    </location>
</feature>
<accession>G0MKC3</accession>
<protein>
    <submittedName>
        <fullName evidence="3">Uncharacterized protein</fullName>
    </submittedName>
</protein>
<evidence type="ECO:0000313" key="4">
    <source>
        <dbReference type="Proteomes" id="UP000008068"/>
    </source>
</evidence>
<proteinExistence type="predicted"/>
<sequence>MSSAEAMAAAFEEDGGKDLSTGTGKRTKSERVEHKHSAQPGGDTRKVVQTATNGEAKRKEKWWVFGIVILCTVYQSVYGLPYINSILDSLAVHPSTILRTFKTDCP</sequence>
<feature type="compositionally biased region" description="Low complexity" evidence="1">
    <location>
        <begin position="1"/>
        <end position="10"/>
    </location>
</feature>
<keyword evidence="4" id="KW-1185">Reference proteome</keyword>
<evidence type="ECO:0000256" key="2">
    <source>
        <dbReference type="SAM" id="Phobius"/>
    </source>
</evidence>
<dbReference type="AlphaFoldDB" id="G0MKC3"/>
<dbReference type="Pfam" id="PF10195">
    <property type="entry name" value="Phospho_p8"/>
    <property type="match status" value="1"/>
</dbReference>
<keyword evidence="2" id="KW-0472">Membrane</keyword>
<dbReference type="InterPro" id="IPR018792">
    <property type="entry name" value="NUPR1-like"/>
</dbReference>
<name>G0MKC3_CAEBE</name>
<reference evidence="4" key="1">
    <citation type="submission" date="2011-07" db="EMBL/GenBank/DDBJ databases">
        <authorList>
            <consortium name="Caenorhabditis brenneri Sequencing and Analysis Consortium"/>
            <person name="Wilson R.K."/>
        </authorList>
    </citation>
    <scope>NUCLEOTIDE SEQUENCE [LARGE SCALE GENOMIC DNA]</scope>
    <source>
        <strain evidence="4">PB2801</strain>
    </source>
</reference>
<feature type="transmembrane region" description="Helical" evidence="2">
    <location>
        <begin position="62"/>
        <end position="83"/>
    </location>
</feature>